<name>L1IRU3_GUITC</name>
<accession>L1IRU3</accession>
<protein>
    <submittedName>
        <fullName evidence="3 4">Uncharacterized protein</fullName>
    </submittedName>
</protein>
<dbReference type="HOGENOM" id="CLU_1499059_0_0_1"/>
<evidence type="ECO:0000313" key="4">
    <source>
        <dbReference type="EnsemblProtists" id="EKX38550"/>
    </source>
</evidence>
<sequence>MLKPPSLLLLASLTLMVSATNAYRIARLGKRPALSPSSCPSRRRPSPPLLSPRISCPYEPRRVRKLHILDQSTKNKLKGFAILAHRLEDKHGEEIKQEVANFLVEQMLVNLDSPVSATLTKLSHSLHSAAATTMPYLKHASHVVQQAQQAVSLGAAGSHAMQAKHAMLEGLALCMLSNCT</sequence>
<keyword evidence="2" id="KW-0732">Signal</keyword>
<reference evidence="3 5" key="1">
    <citation type="journal article" date="2012" name="Nature">
        <title>Algal genomes reveal evolutionary mosaicism and the fate of nucleomorphs.</title>
        <authorList>
            <consortium name="DOE Joint Genome Institute"/>
            <person name="Curtis B.A."/>
            <person name="Tanifuji G."/>
            <person name="Burki F."/>
            <person name="Gruber A."/>
            <person name="Irimia M."/>
            <person name="Maruyama S."/>
            <person name="Arias M.C."/>
            <person name="Ball S.G."/>
            <person name="Gile G.H."/>
            <person name="Hirakawa Y."/>
            <person name="Hopkins J.F."/>
            <person name="Kuo A."/>
            <person name="Rensing S.A."/>
            <person name="Schmutz J."/>
            <person name="Symeonidi A."/>
            <person name="Elias M."/>
            <person name="Eveleigh R.J."/>
            <person name="Herman E.K."/>
            <person name="Klute M.J."/>
            <person name="Nakayama T."/>
            <person name="Obornik M."/>
            <person name="Reyes-Prieto A."/>
            <person name="Armbrust E.V."/>
            <person name="Aves S.J."/>
            <person name="Beiko R.G."/>
            <person name="Coutinho P."/>
            <person name="Dacks J.B."/>
            <person name="Durnford D.G."/>
            <person name="Fast N.M."/>
            <person name="Green B.R."/>
            <person name="Grisdale C.J."/>
            <person name="Hempel F."/>
            <person name="Henrissat B."/>
            <person name="Hoppner M.P."/>
            <person name="Ishida K."/>
            <person name="Kim E."/>
            <person name="Koreny L."/>
            <person name="Kroth P.G."/>
            <person name="Liu Y."/>
            <person name="Malik S.B."/>
            <person name="Maier U.G."/>
            <person name="McRose D."/>
            <person name="Mock T."/>
            <person name="Neilson J.A."/>
            <person name="Onodera N.T."/>
            <person name="Poole A.M."/>
            <person name="Pritham E.J."/>
            <person name="Richards T.A."/>
            <person name="Rocap G."/>
            <person name="Roy S.W."/>
            <person name="Sarai C."/>
            <person name="Schaack S."/>
            <person name="Shirato S."/>
            <person name="Slamovits C.H."/>
            <person name="Spencer D.F."/>
            <person name="Suzuki S."/>
            <person name="Worden A.Z."/>
            <person name="Zauner S."/>
            <person name="Barry K."/>
            <person name="Bell C."/>
            <person name="Bharti A.K."/>
            <person name="Crow J.A."/>
            <person name="Grimwood J."/>
            <person name="Kramer R."/>
            <person name="Lindquist E."/>
            <person name="Lucas S."/>
            <person name="Salamov A."/>
            <person name="McFadden G.I."/>
            <person name="Lane C.E."/>
            <person name="Keeling P.J."/>
            <person name="Gray M.W."/>
            <person name="Grigoriev I.V."/>
            <person name="Archibald J.M."/>
        </authorList>
    </citation>
    <scope>NUCLEOTIDE SEQUENCE</scope>
    <source>
        <strain evidence="3 5">CCMP2712</strain>
    </source>
</reference>
<dbReference type="EMBL" id="JH993047">
    <property type="protein sequence ID" value="EKX38550.1"/>
    <property type="molecule type" value="Genomic_DNA"/>
</dbReference>
<evidence type="ECO:0000313" key="5">
    <source>
        <dbReference type="Proteomes" id="UP000011087"/>
    </source>
</evidence>
<dbReference type="EnsemblProtists" id="EKX38550">
    <property type="protein sequence ID" value="EKX38550"/>
    <property type="gene ID" value="GUITHDRAFT_144149"/>
</dbReference>
<dbReference type="AlphaFoldDB" id="L1IRU3"/>
<feature type="signal peptide" evidence="2">
    <location>
        <begin position="1"/>
        <end position="22"/>
    </location>
</feature>
<dbReference type="PaxDb" id="55529-EKX38550"/>
<organism evidence="3">
    <name type="scientific">Guillardia theta (strain CCMP2712)</name>
    <name type="common">Cryptophyte</name>
    <dbReference type="NCBI Taxonomy" id="905079"/>
    <lineage>
        <taxon>Eukaryota</taxon>
        <taxon>Cryptophyceae</taxon>
        <taxon>Pyrenomonadales</taxon>
        <taxon>Geminigeraceae</taxon>
        <taxon>Guillardia</taxon>
    </lineage>
</organism>
<gene>
    <name evidence="3" type="ORF">GUITHDRAFT_144149</name>
</gene>
<reference evidence="4" key="3">
    <citation type="submission" date="2015-06" db="UniProtKB">
        <authorList>
            <consortium name="EnsemblProtists"/>
        </authorList>
    </citation>
    <scope>IDENTIFICATION</scope>
</reference>
<keyword evidence="5" id="KW-1185">Reference proteome</keyword>
<evidence type="ECO:0000256" key="1">
    <source>
        <dbReference type="SAM" id="MobiDB-lite"/>
    </source>
</evidence>
<feature type="chain" id="PRO_5008770424" evidence="2">
    <location>
        <begin position="23"/>
        <end position="180"/>
    </location>
</feature>
<reference evidence="5" key="2">
    <citation type="submission" date="2012-11" db="EMBL/GenBank/DDBJ databases">
        <authorList>
            <person name="Kuo A."/>
            <person name="Curtis B.A."/>
            <person name="Tanifuji G."/>
            <person name="Burki F."/>
            <person name="Gruber A."/>
            <person name="Irimia M."/>
            <person name="Maruyama S."/>
            <person name="Arias M.C."/>
            <person name="Ball S.G."/>
            <person name="Gile G.H."/>
            <person name="Hirakawa Y."/>
            <person name="Hopkins J.F."/>
            <person name="Rensing S.A."/>
            <person name="Schmutz J."/>
            <person name="Symeonidi A."/>
            <person name="Elias M."/>
            <person name="Eveleigh R.J."/>
            <person name="Herman E.K."/>
            <person name="Klute M.J."/>
            <person name="Nakayama T."/>
            <person name="Obornik M."/>
            <person name="Reyes-Prieto A."/>
            <person name="Armbrust E.V."/>
            <person name="Aves S.J."/>
            <person name="Beiko R.G."/>
            <person name="Coutinho P."/>
            <person name="Dacks J.B."/>
            <person name="Durnford D.G."/>
            <person name="Fast N.M."/>
            <person name="Green B.R."/>
            <person name="Grisdale C."/>
            <person name="Hempe F."/>
            <person name="Henrissat B."/>
            <person name="Hoppner M.P."/>
            <person name="Ishida K.-I."/>
            <person name="Kim E."/>
            <person name="Koreny L."/>
            <person name="Kroth P.G."/>
            <person name="Liu Y."/>
            <person name="Malik S.-B."/>
            <person name="Maier U.G."/>
            <person name="McRose D."/>
            <person name="Mock T."/>
            <person name="Neilson J.A."/>
            <person name="Onodera N.T."/>
            <person name="Poole A.M."/>
            <person name="Pritham E.J."/>
            <person name="Richards T.A."/>
            <person name="Rocap G."/>
            <person name="Roy S.W."/>
            <person name="Sarai C."/>
            <person name="Schaack S."/>
            <person name="Shirato S."/>
            <person name="Slamovits C.H."/>
            <person name="Spencer D.F."/>
            <person name="Suzuki S."/>
            <person name="Worden A.Z."/>
            <person name="Zauner S."/>
            <person name="Barry K."/>
            <person name="Bell C."/>
            <person name="Bharti A.K."/>
            <person name="Crow J.A."/>
            <person name="Grimwood J."/>
            <person name="Kramer R."/>
            <person name="Lindquist E."/>
            <person name="Lucas S."/>
            <person name="Salamov A."/>
            <person name="McFadden G.I."/>
            <person name="Lane C.E."/>
            <person name="Keeling P.J."/>
            <person name="Gray M.W."/>
            <person name="Grigoriev I.V."/>
            <person name="Archibald J.M."/>
        </authorList>
    </citation>
    <scope>NUCLEOTIDE SEQUENCE</scope>
    <source>
        <strain evidence="5">CCMP2712</strain>
    </source>
</reference>
<dbReference type="RefSeq" id="XP_005825530.1">
    <property type="nucleotide sequence ID" value="XM_005825473.1"/>
</dbReference>
<evidence type="ECO:0000313" key="3">
    <source>
        <dbReference type="EMBL" id="EKX38550.1"/>
    </source>
</evidence>
<feature type="region of interest" description="Disordered" evidence="1">
    <location>
        <begin position="32"/>
        <end position="53"/>
    </location>
</feature>
<dbReference type="GeneID" id="17295253"/>
<proteinExistence type="predicted"/>
<evidence type="ECO:0000256" key="2">
    <source>
        <dbReference type="SAM" id="SignalP"/>
    </source>
</evidence>
<dbReference type="KEGG" id="gtt:GUITHDRAFT_144149"/>
<dbReference type="Proteomes" id="UP000011087">
    <property type="component" value="Unassembled WGS sequence"/>
</dbReference>